<accession>A0ABM1TJU8</accession>
<feature type="domain" description="Peptidase S1" evidence="8">
    <location>
        <begin position="1"/>
        <end position="191"/>
    </location>
</feature>
<dbReference type="InterPro" id="IPR050127">
    <property type="entry name" value="Serine_Proteases_S1"/>
</dbReference>
<evidence type="ECO:0000256" key="4">
    <source>
        <dbReference type="ARBA" id="ARBA00022801"/>
    </source>
</evidence>
<evidence type="ECO:0000256" key="2">
    <source>
        <dbReference type="ARBA" id="ARBA00022525"/>
    </source>
</evidence>
<evidence type="ECO:0000259" key="8">
    <source>
        <dbReference type="PROSITE" id="PS50240"/>
    </source>
</evidence>
<dbReference type="PRINTS" id="PR00722">
    <property type="entry name" value="CHYMOTRYPSIN"/>
</dbReference>
<dbReference type="PROSITE" id="PS50240">
    <property type="entry name" value="TRYPSIN_DOM"/>
    <property type="match status" value="1"/>
</dbReference>
<keyword evidence="6" id="KW-0720">Serine protease</keyword>
<dbReference type="CDD" id="cd00190">
    <property type="entry name" value="Tryp_SPc"/>
    <property type="match status" value="1"/>
</dbReference>
<gene>
    <name evidence="10" type="primary">LOC106471841</name>
</gene>
<evidence type="ECO:0000256" key="1">
    <source>
        <dbReference type="ARBA" id="ARBA00004613"/>
    </source>
</evidence>
<evidence type="ECO:0000256" key="3">
    <source>
        <dbReference type="ARBA" id="ARBA00022670"/>
    </source>
</evidence>
<keyword evidence="9" id="KW-1185">Reference proteome</keyword>
<sequence length="217" mass="24282">NNRRKPLKPDQTEVVAGEHDKWVIETHSEVLDVERVIIHPQYRPKSILNDIALWKLKNPVELTEYVDLICLPRTDVDFSGMQGTVLGWGWTNADGGEYSHVLREAQVPIWSASECEDKWEKDVHPTQVCAGGGDKDVCWGDSGGPLAVEVDNRWTVVGVVSFGRSGCAEQTWPTVYTRVSSYLDWIEEHISDICNPFDKISLSSSKELAVASNSTIE</sequence>
<keyword evidence="3" id="KW-0645">Protease</keyword>
<keyword evidence="7" id="KW-1015">Disulfide bond</keyword>
<protein>
    <submittedName>
        <fullName evidence="10">Chymotrypsinogen B-like</fullName>
    </submittedName>
</protein>
<keyword evidence="4" id="KW-0378">Hydrolase</keyword>
<name>A0ABM1TJU8_LIMPO</name>
<evidence type="ECO:0000256" key="7">
    <source>
        <dbReference type="ARBA" id="ARBA00023157"/>
    </source>
</evidence>
<dbReference type="SMART" id="SM00020">
    <property type="entry name" value="Tryp_SPc"/>
    <property type="match status" value="1"/>
</dbReference>
<dbReference type="PROSITE" id="PS00135">
    <property type="entry name" value="TRYPSIN_SER"/>
    <property type="match status" value="1"/>
</dbReference>
<dbReference type="InterPro" id="IPR033116">
    <property type="entry name" value="TRYPSIN_SER"/>
</dbReference>
<dbReference type="GeneID" id="106471841"/>
<dbReference type="PANTHER" id="PTHR24264">
    <property type="entry name" value="TRYPSIN-RELATED"/>
    <property type="match status" value="1"/>
</dbReference>
<keyword evidence="2" id="KW-0964">Secreted</keyword>
<feature type="non-terminal residue" evidence="10">
    <location>
        <position position="1"/>
    </location>
</feature>
<evidence type="ECO:0000256" key="5">
    <source>
        <dbReference type="ARBA" id="ARBA00022820"/>
    </source>
</evidence>
<dbReference type="InterPro" id="IPR001254">
    <property type="entry name" value="Trypsin_dom"/>
</dbReference>
<dbReference type="Proteomes" id="UP000694941">
    <property type="component" value="Unplaced"/>
</dbReference>
<reference evidence="10" key="1">
    <citation type="submission" date="2025-08" db="UniProtKB">
        <authorList>
            <consortium name="RefSeq"/>
        </authorList>
    </citation>
    <scope>IDENTIFICATION</scope>
    <source>
        <tissue evidence="10">Muscle</tissue>
    </source>
</reference>
<dbReference type="InterPro" id="IPR043504">
    <property type="entry name" value="Peptidase_S1_PA_chymotrypsin"/>
</dbReference>
<evidence type="ECO:0000256" key="6">
    <source>
        <dbReference type="ARBA" id="ARBA00022825"/>
    </source>
</evidence>
<proteinExistence type="predicted"/>
<keyword evidence="5" id="KW-0353">Hemolymph clotting</keyword>
<evidence type="ECO:0000313" key="9">
    <source>
        <dbReference type="Proteomes" id="UP000694941"/>
    </source>
</evidence>
<comment type="subcellular location">
    <subcellularLocation>
        <location evidence="1">Secreted</location>
    </subcellularLocation>
</comment>
<dbReference type="Pfam" id="PF00089">
    <property type="entry name" value="Trypsin"/>
    <property type="match status" value="1"/>
</dbReference>
<dbReference type="SUPFAM" id="SSF50494">
    <property type="entry name" value="Trypsin-like serine proteases"/>
    <property type="match status" value="1"/>
</dbReference>
<dbReference type="RefSeq" id="XP_022256154.1">
    <property type="nucleotide sequence ID" value="XM_022400446.1"/>
</dbReference>
<evidence type="ECO:0000313" key="10">
    <source>
        <dbReference type="RefSeq" id="XP_022256154.1"/>
    </source>
</evidence>
<organism evidence="9 10">
    <name type="scientific">Limulus polyphemus</name>
    <name type="common">Atlantic horseshoe crab</name>
    <dbReference type="NCBI Taxonomy" id="6850"/>
    <lineage>
        <taxon>Eukaryota</taxon>
        <taxon>Metazoa</taxon>
        <taxon>Ecdysozoa</taxon>
        <taxon>Arthropoda</taxon>
        <taxon>Chelicerata</taxon>
        <taxon>Merostomata</taxon>
        <taxon>Xiphosura</taxon>
        <taxon>Limulidae</taxon>
        <taxon>Limulus</taxon>
    </lineage>
</organism>
<dbReference type="PANTHER" id="PTHR24264:SF65">
    <property type="entry name" value="SRCR DOMAIN-CONTAINING PROTEIN"/>
    <property type="match status" value="1"/>
</dbReference>
<dbReference type="InterPro" id="IPR001314">
    <property type="entry name" value="Peptidase_S1A"/>
</dbReference>
<dbReference type="InterPro" id="IPR009003">
    <property type="entry name" value="Peptidase_S1_PA"/>
</dbReference>
<dbReference type="Gene3D" id="2.40.10.10">
    <property type="entry name" value="Trypsin-like serine proteases"/>
    <property type="match status" value="1"/>
</dbReference>